<evidence type="ECO:0000256" key="15">
    <source>
        <dbReference type="ARBA" id="ARBA00023306"/>
    </source>
</evidence>
<dbReference type="GO" id="GO:0072686">
    <property type="term" value="C:mitotic spindle"/>
    <property type="evidence" value="ECO:0007669"/>
    <property type="project" value="InterPro"/>
</dbReference>
<evidence type="ECO:0000256" key="9">
    <source>
        <dbReference type="ARBA" id="ARBA00022776"/>
    </source>
</evidence>
<dbReference type="AlphaFoldDB" id="A0A077QTB7"/>
<reference evidence="20" key="1">
    <citation type="journal article" date="2014" name="Genome Biol. Evol.">
        <title>Gene Loss Rather Than Gene Gain Is Associated with a Host Jump from Monocots to Dicots in the Smut Fungus Melanopsichium pennsylvanicum.</title>
        <authorList>
            <person name="Sharma R."/>
            <person name="Mishra B."/>
            <person name="Runge F."/>
            <person name="Thines M."/>
        </authorList>
    </citation>
    <scope>NUCLEOTIDE SEQUENCE</scope>
    <source>
        <strain evidence="20">4</strain>
    </source>
</reference>
<dbReference type="PANTHER" id="PTHR28216:SF1">
    <property type="entry name" value="DASH COMPLEX SUBUNIT DUO1"/>
    <property type="match status" value="1"/>
</dbReference>
<dbReference type="PANTHER" id="PTHR28216">
    <property type="entry name" value="DASH COMPLEX SUBUNIT DUO1"/>
    <property type="match status" value="1"/>
</dbReference>
<keyword evidence="7" id="KW-0132">Cell division</keyword>
<dbReference type="GO" id="GO:0005874">
    <property type="term" value="C:microtubule"/>
    <property type="evidence" value="ECO:0007669"/>
    <property type="project" value="UniProtKB-KW"/>
</dbReference>
<name>A0A077QTB7_9BASI</name>
<protein>
    <recommendedName>
        <fullName evidence="17">DASH complex subunit DUO1</fullName>
    </recommendedName>
    <alternativeName>
        <fullName evidence="18">Outer kinetochore protein DUO1</fullName>
    </alternativeName>
</protein>
<keyword evidence="6" id="KW-0963">Cytoplasm</keyword>
<evidence type="ECO:0000256" key="13">
    <source>
        <dbReference type="ARBA" id="ARBA00023212"/>
    </source>
</evidence>
<evidence type="ECO:0000256" key="4">
    <source>
        <dbReference type="ARBA" id="ARBA00005366"/>
    </source>
</evidence>
<evidence type="ECO:0000256" key="18">
    <source>
        <dbReference type="ARBA" id="ARBA00044358"/>
    </source>
</evidence>
<evidence type="ECO:0000256" key="16">
    <source>
        <dbReference type="ARBA" id="ARBA00023328"/>
    </source>
</evidence>
<comment type="similarity">
    <text evidence="4">Belongs to the DASH complex DUO1 family.</text>
</comment>
<proteinExistence type="inferred from homology"/>
<feature type="region of interest" description="Disordered" evidence="19">
    <location>
        <begin position="303"/>
        <end position="446"/>
    </location>
</feature>
<comment type="subcellular location">
    <subcellularLocation>
        <location evidence="3">Chromosome</location>
        <location evidence="3">Centromere</location>
        <location evidence="3">Kinetochore</location>
    </subcellularLocation>
    <subcellularLocation>
        <location evidence="2">Cytoplasm</location>
        <location evidence="2">Cytoskeleton</location>
        <location evidence="2">Spindle</location>
    </subcellularLocation>
    <subcellularLocation>
        <location evidence="1">Nucleus</location>
    </subcellularLocation>
</comment>
<dbReference type="Pfam" id="PF08651">
    <property type="entry name" value="DASH_Duo1"/>
    <property type="match status" value="1"/>
</dbReference>
<keyword evidence="11" id="KW-0995">Kinetochore</keyword>
<keyword evidence="9" id="KW-0498">Mitosis</keyword>
<evidence type="ECO:0000256" key="7">
    <source>
        <dbReference type="ARBA" id="ARBA00022618"/>
    </source>
</evidence>
<evidence type="ECO:0000256" key="12">
    <source>
        <dbReference type="ARBA" id="ARBA00023054"/>
    </source>
</evidence>
<keyword evidence="12" id="KW-0175">Coiled coil</keyword>
<evidence type="ECO:0000256" key="6">
    <source>
        <dbReference type="ARBA" id="ARBA00022490"/>
    </source>
</evidence>
<dbReference type="GO" id="GO:0051301">
    <property type="term" value="P:cell division"/>
    <property type="evidence" value="ECO:0007669"/>
    <property type="project" value="UniProtKB-KW"/>
</dbReference>
<keyword evidence="10" id="KW-0159">Chromosome partition</keyword>
<keyword evidence="13" id="KW-0206">Cytoskeleton</keyword>
<dbReference type="InterPro" id="IPR013960">
    <property type="entry name" value="DASH_Duo1"/>
</dbReference>
<keyword evidence="16" id="KW-0137">Centromere</keyword>
<sequence length="446" mass="47204">MPTLPTTPKAEAADSSWLLDENLSPALVQGSLGNLNISDSPLHAPLRATMSVLPTSNTASGVKKPIKSRPSWGSAAVLDANNSSKAMSNMRLLAGLDVNDENKPPVSRRAPTSSTGAVRPRFSLFAKPGVPTNLMPKKASNQSEPEDDDDDLTINGLPDASELVSSSSALDSTAIDVDNEYIREALSGKRASARPSTGGPTPAESKESQEQAARQLAELRRMNDMFEAFEKMLRGSAGQISAFARRVQETDDLLIIYIGLLRQTEKTQQLLQDQDWKGTSEDATAHALFVALAERETQRLQAEAQAREEEAHRAAEAAALRAQQEERRRQEEAHRATAGGLRGRIRGVSARVTGRGGAKRGAPNAAIRGHVVTSRVPSTSASDSARTTKAPVSTRGAPTSTRGRSALAAGRGTARPSSIPTRTVSGGSAGLGGQYANVKSSGYGPR</sequence>
<evidence type="ECO:0000256" key="11">
    <source>
        <dbReference type="ARBA" id="ARBA00022838"/>
    </source>
</evidence>
<dbReference type="EMBL" id="HG529564">
    <property type="protein sequence ID" value="CDI53045.1"/>
    <property type="molecule type" value="Genomic_DNA"/>
</dbReference>
<keyword evidence="5" id="KW-0158">Chromosome</keyword>
<evidence type="ECO:0000256" key="3">
    <source>
        <dbReference type="ARBA" id="ARBA00004629"/>
    </source>
</evidence>
<evidence type="ECO:0000256" key="1">
    <source>
        <dbReference type="ARBA" id="ARBA00004123"/>
    </source>
</evidence>
<keyword evidence="8" id="KW-0493">Microtubule</keyword>
<accession>A0A077QTB7</accession>
<keyword evidence="15" id="KW-0131">Cell cycle</keyword>
<evidence type="ECO:0000256" key="8">
    <source>
        <dbReference type="ARBA" id="ARBA00022701"/>
    </source>
</evidence>
<evidence type="ECO:0000256" key="5">
    <source>
        <dbReference type="ARBA" id="ARBA00022454"/>
    </source>
</evidence>
<evidence type="ECO:0000256" key="17">
    <source>
        <dbReference type="ARBA" id="ARBA00044152"/>
    </source>
</evidence>
<organism evidence="20">
    <name type="scientific">Melanopsichium pennsylvanicum 4</name>
    <dbReference type="NCBI Taxonomy" id="1398559"/>
    <lineage>
        <taxon>Eukaryota</taxon>
        <taxon>Fungi</taxon>
        <taxon>Dikarya</taxon>
        <taxon>Basidiomycota</taxon>
        <taxon>Ustilaginomycotina</taxon>
        <taxon>Ustilaginomycetes</taxon>
        <taxon>Ustilaginales</taxon>
        <taxon>Ustilaginaceae</taxon>
        <taxon>Melanopsichium</taxon>
    </lineage>
</organism>
<evidence type="ECO:0000313" key="20">
    <source>
        <dbReference type="EMBL" id="CDI53045.1"/>
    </source>
</evidence>
<feature type="compositionally biased region" description="Basic and acidic residues" evidence="19">
    <location>
        <begin position="323"/>
        <end position="335"/>
    </location>
</feature>
<feature type="compositionally biased region" description="Basic and acidic residues" evidence="19">
    <location>
        <begin position="305"/>
        <end position="315"/>
    </location>
</feature>
<dbReference type="GO" id="GO:0007059">
    <property type="term" value="P:chromosome segregation"/>
    <property type="evidence" value="ECO:0007669"/>
    <property type="project" value="UniProtKB-KW"/>
</dbReference>
<feature type="region of interest" description="Disordered" evidence="19">
    <location>
        <begin position="98"/>
        <end position="165"/>
    </location>
</feature>
<keyword evidence="14" id="KW-0539">Nucleus</keyword>
<evidence type="ECO:0000256" key="19">
    <source>
        <dbReference type="SAM" id="MobiDB-lite"/>
    </source>
</evidence>
<evidence type="ECO:0000256" key="2">
    <source>
        <dbReference type="ARBA" id="ARBA00004186"/>
    </source>
</evidence>
<feature type="region of interest" description="Disordered" evidence="19">
    <location>
        <begin position="186"/>
        <end position="212"/>
    </location>
</feature>
<evidence type="ECO:0000256" key="14">
    <source>
        <dbReference type="ARBA" id="ARBA00023242"/>
    </source>
</evidence>
<evidence type="ECO:0000256" key="10">
    <source>
        <dbReference type="ARBA" id="ARBA00022829"/>
    </source>
</evidence>
<dbReference type="GO" id="GO:0000278">
    <property type="term" value="P:mitotic cell cycle"/>
    <property type="evidence" value="ECO:0007669"/>
    <property type="project" value="InterPro"/>
</dbReference>
<feature type="compositionally biased region" description="Polar residues" evidence="19">
    <location>
        <begin position="415"/>
        <end position="426"/>
    </location>
</feature>
<feature type="compositionally biased region" description="Polar residues" evidence="19">
    <location>
        <begin position="375"/>
        <end position="403"/>
    </location>
</feature>
<dbReference type="GO" id="GO:0042729">
    <property type="term" value="C:DASH complex"/>
    <property type="evidence" value="ECO:0007669"/>
    <property type="project" value="InterPro"/>
</dbReference>